<gene>
    <name evidence="1" type="ORF">IHE45_05G046700</name>
</gene>
<evidence type="ECO:0000313" key="1">
    <source>
        <dbReference type="EMBL" id="KAH7681229.1"/>
    </source>
</evidence>
<proteinExistence type="predicted"/>
<evidence type="ECO:0000313" key="2">
    <source>
        <dbReference type="Proteomes" id="UP000827976"/>
    </source>
</evidence>
<organism evidence="1 2">
    <name type="scientific">Dioscorea alata</name>
    <name type="common">Purple yam</name>
    <dbReference type="NCBI Taxonomy" id="55571"/>
    <lineage>
        <taxon>Eukaryota</taxon>
        <taxon>Viridiplantae</taxon>
        <taxon>Streptophyta</taxon>
        <taxon>Embryophyta</taxon>
        <taxon>Tracheophyta</taxon>
        <taxon>Spermatophyta</taxon>
        <taxon>Magnoliopsida</taxon>
        <taxon>Liliopsida</taxon>
        <taxon>Dioscoreales</taxon>
        <taxon>Dioscoreaceae</taxon>
        <taxon>Dioscorea</taxon>
    </lineage>
</organism>
<accession>A0ACB7W0P8</accession>
<keyword evidence="2" id="KW-1185">Reference proteome</keyword>
<dbReference type="Proteomes" id="UP000827976">
    <property type="component" value="Chromosome 5"/>
</dbReference>
<protein>
    <submittedName>
        <fullName evidence="1">MFS general substrate transporter domain-containing protein</fullName>
    </submittedName>
</protein>
<dbReference type="EMBL" id="CM037015">
    <property type="protein sequence ID" value="KAH7681229.1"/>
    <property type="molecule type" value="Genomic_DNA"/>
</dbReference>
<name>A0ACB7W0P8_DIOAL</name>
<sequence length="156" mass="18141">MECSAAMLMNPFENFLLCFSTLATTTNGWISEELENKEEGFNEEPSSLRGISTTTSSIFNRIMVALIFFFFFFFSICYFLLLLFPFLLLYNTLLDFSLSLSSLEQLEMEVGTTLWLRLTLRRSTIMARDEGMKPDKQFLGRECILRKGSRRESQQQ</sequence>
<reference evidence="2" key="1">
    <citation type="journal article" date="2022" name="Nat. Commun.">
        <title>Chromosome evolution and the genetic basis of agronomically important traits in greater yam.</title>
        <authorList>
            <person name="Bredeson J.V."/>
            <person name="Lyons J.B."/>
            <person name="Oniyinde I.O."/>
            <person name="Okereke N.R."/>
            <person name="Kolade O."/>
            <person name="Nnabue I."/>
            <person name="Nwadili C.O."/>
            <person name="Hribova E."/>
            <person name="Parker M."/>
            <person name="Nwogha J."/>
            <person name="Shu S."/>
            <person name="Carlson J."/>
            <person name="Kariba R."/>
            <person name="Muthemba S."/>
            <person name="Knop K."/>
            <person name="Barton G.J."/>
            <person name="Sherwood A.V."/>
            <person name="Lopez-Montes A."/>
            <person name="Asiedu R."/>
            <person name="Jamnadass R."/>
            <person name="Muchugi A."/>
            <person name="Goodstein D."/>
            <person name="Egesi C.N."/>
            <person name="Featherston J."/>
            <person name="Asfaw A."/>
            <person name="Simpson G.G."/>
            <person name="Dolezel J."/>
            <person name="Hendre P.S."/>
            <person name="Van Deynze A."/>
            <person name="Kumar P.L."/>
            <person name="Obidiegwu J.E."/>
            <person name="Bhattacharjee R."/>
            <person name="Rokhsar D.S."/>
        </authorList>
    </citation>
    <scope>NUCLEOTIDE SEQUENCE [LARGE SCALE GENOMIC DNA]</scope>
    <source>
        <strain evidence="2">cv. TDa95/00328</strain>
    </source>
</reference>
<comment type="caution">
    <text evidence="1">The sequence shown here is derived from an EMBL/GenBank/DDBJ whole genome shotgun (WGS) entry which is preliminary data.</text>
</comment>